<dbReference type="FunFam" id="3.30.420.10:FF:000007">
    <property type="entry name" value="Interferon-stimulated exonuclease gene 20"/>
    <property type="match status" value="1"/>
</dbReference>
<evidence type="ECO:0000256" key="7">
    <source>
        <dbReference type="ARBA" id="ARBA00022839"/>
    </source>
</evidence>
<dbReference type="AlphaFoldDB" id="A0A0E0LUF9"/>
<dbReference type="InterPro" id="IPR036397">
    <property type="entry name" value="RNaseH_sf"/>
</dbReference>
<evidence type="ECO:0000259" key="11">
    <source>
        <dbReference type="SMART" id="SM00479"/>
    </source>
</evidence>
<dbReference type="InterPro" id="IPR037431">
    <property type="entry name" value="REX4_DEDDh_dom"/>
</dbReference>
<dbReference type="SUPFAM" id="SSF53098">
    <property type="entry name" value="Ribonuclease H-like"/>
    <property type="match status" value="1"/>
</dbReference>
<dbReference type="OMA" id="ANSNWLA"/>
<evidence type="ECO:0000256" key="1">
    <source>
        <dbReference type="ARBA" id="ARBA00004123"/>
    </source>
</evidence>
<dbReference type="GO" id="GO:0005634">
    <property type="term" value="C:nucleus"/>
    <property type="evidence" value="ECO:0007669"/>
    <property type="project" value="UniProtKB-SubCell"/>
</dbReference>
<organism evidence="12">
    <name type="scientific">Oryza punctata</name>
    <name type="common">Red rice</name>
    <dbReference type="NCBI Taxonomy" id="4537"/>
    <lineage>
        <taxon>Eukaryota</taxon>
        <taxon>Viridiplantae</taxon>
        <taxon>Streptophyta</taxon>
        <taxon>Embryophyta</taxon>
        <taxon>Tracheophyta</taxon>
        <taxon>Spermatophyta</taxon>
        <taxon>Magnoliopsida</taxon>
        <taxon>Liliopsida</taxon>
        <taxon>Poales</taxon>
        <taxon>Poaceae</taxon>
        <taxon>BOP clade</taxon>
        <taxon>Oryzoideae</taxon>
        <taxon>Oryzeae</taxon>
        <taxon>Oryzinae</taxon>
        <taxon>Oryza</taxon>
    </lineage>
</organism>
<feature type="compositionally biased region" description="Low complexity" evidence="10">
    <location>
        <begin position="9"/>
        <end position="18"/>
    </location>
</feature>
<dbReference type="InterPro" id="IPR012337">
    <property type="entry name" value="RNaseH-like_sf"/>
</dbReference>
<comment type="similarity">
    <text evidence="2">Belongs to the REXO4 family.</text>
</comment>
<dbReference type="HOGENOM" id="CLU_022453_2_2_1"/>
<dbReference type="InterPro" id="IPR047021">
    <property type="entry name" value="REXO1/3/4-like"/>
</dbReference>
<keyword evidence="8" id="KW-0539">Nucleus</keyword>
<dbReference type="eggNOG" id="KOG2249">
    <property type="taxonomic scope" value="Eukaryota"/>
</dbReference>
<comment type="function">
    <text evidence="9">Exoribonuclease involved in ribosome biosynthesis. Involved in the processing of ITS1, the internal transcribed spacer localized between the 18S and 5.8S rRNAs.</text>
</comment>
<evidence type="ECO:0000256" key="6">
    <source>
        <dbReference type="ARBA" id="ARBA00022801"/>
    </source>
</evidence>
<keyword evidence="13" id="KW-1185">Reference proteome</keyword>
<accession>A0A0E0LUF9</accession>
<keyword evidence="7" id="KW-0269">Exonuclease</keyword>
<evidence type="ECO:0000313" key="13">
    <source>
        <dbReference type="Proteomes" id="UP000026962"/>
    </source>
</evidence>
<feature type="region of interest" description="Disordered" evidence="10">
    <location>
        <begin position="1"/>
        <end position="76"/>
    </location>
</feature>
<feature type="domain" description="Exonuclease" evidence="11">
    <location>
        <begin position="95"/>
        <end position="254"/>
    </location>
</feature>
<dbReference type="GO" id="GO:0006364">
    <property type="term" value="P:rRNA processing"/>
    <property type="evidence" value="ECO:0007669"/>
    <property type="project" value="UniProtKB-KW"/>
</dbReference>
<evidence type="ECO:0000256" key="9">
    <source>
        <dbReference type="ARBA" id="ARBA00025599"/>
    </source>
</evidence>
<dbReference type="PANTHER" id="PTHR12801">
    <property type="entry name" value="RNA EXONUCLEASE REXO1 / RECO3 FAMILY MEMBER-RELATED"/>
    <property type="match status" value="1"/>
</dbReference>
<dbReference type="GO" id="GO:0008408">
    <property type="term" value="F:3'-5' exonuclease activity"/>
    <property type="evidence" value="ECO:0007669"/>
    <property type="project" value="InterPro"/>
</dbReference>
<dbReference type="Pfam" id="PF00929">
    <property type="entry name" value="RNase_T"/>
    <property type="match status" value="1"/>
</dbReference>
<evidence type="ECO:0000256" key="5">
    <source>
        <dbReference type="ARBA" id="ARBA00022722"/>
    </source>
</evidence>
<evidence type="ECO:0000256" key="3">
    <source>
        <dbReference type="ARBA" id="ARBA00016937"/>
    </source>
</evidence>
<dbReference type="PANTHER" id="PTHR12801:SF45">
    <property type="entry name" value="RNA EXONUCLEASE 4"/>
    <property type="match status" value="1"/>
</dbReference>
<reference evidence="12" key="1">
    <citation type="submission" date="2015-04" db="UniProtKB">
        <authorList>
            <consortium name="EnsemblPlants"/>
        </authorList>
    </citation>
    <scope>IDENTIFICATION</scope>
</reference>
<dbReference type="InterPro" id="IPR013520">
    <property type="entry name" value="Ribonucl_H"/>
</dbReference>
<dbReference type="EnsemblPlants" id="OPUNC08G11890.1">
    <property type="protein sequence ID" value="OPUNC08G11890.1"/>
    <property type="gene ID" value="OPUNC08G11890"/>
</dbReference>
<feature type="region of interest" description="Disordered" evidence="10">
    <location>
        <begin position="266"/>
        <end position="294"/>
    </location>
</feature>
<dbReference type="STRING" id="4537.A0A0E0LUF9"/>
<evidence type="ECO:0000256" key="2">
    <source>
        <dbReference type="ARBA" id="ARBA00010489"/>
    </source>
</evidence>
<evidence type="ECO:0000256" key="4">
    <source>
        <dbReference type="ARBA" id="ARBA00022552"/>
    </source>
</evidence>
<dbReference type="Gene3D" id="3.30.420.10">
    <property type="entry name" value="Ribonuclease H-like superfamily/Ribonuclease H"/>
    <property type="match status" value="1"/>
</dbReference>
<dbReference type="CDD" id="cd06144">
    <property type="entry name" value="REX4_like"/>
    <property type="match status" value="1"/>
</dbReference>
<dbReference type="GO" id="GO:0003676">
    <property type="term" value="F:nucleic acid binding"/>
    <property type="evidence" value="ECO:0007669"/>
    <property type="project" value="InterPro"/>
</dbReference>
<comment type="subcellular location">
    <subcellularLocation>
        <location evidence="1">Nucleus</location>
    </subcellularLocation>
</comment>
<feature type="compositionally biased region" description="Basic residues" evidence="10">
    <location>
        <begin position="19"/>
        <end position="28"/>
    </location>
</feature>
<reference evidence="12" key="2">
    <citation type="submission" date="2018-05" db="EMBL/GenBank/DDBJ databases">
        <title>OpunRS2 (Oryza punctata Reference Sequence Version 2).</title>
        <authorList>
            <person name="Zhang J."/>
            <person name="Kudrna D."/>
            <person name="Lee S."/>
            <person name="Talag J."/>
            <person name="Welchert J."/>
            <person name="Wing R.A."/>
        </authorList>
    </citation>
    <scope>NUCLEOTIDE SEQUENCE [LARGE SCALE GENOMIC DNA]</scope>
</reference>
<keyword evidence="5" id="KW-0540">Nuclease</keyword>
<dbReference type="Proteomes" id="UP000026962">
    <property type="component" value="Chromosome 8"/>
</dbReference>
<protein>
    <recommendedName>
        <fullName evidence="3">RNA exonuclease 4</fullName>
    </recommendedName>
</protein>
<evidence type="ECO:0000313" key="12">
    <source>
        <dbReference type="EnsemblPlants" id="OPUNC08G11890.1"/>
    </source>
</evidence>
<dbReference type="SMART" id="SM00479">
    <property type="entry name" value="EXOIII"/>
    <property type="match status" value="1"/>
</dbReference>
<proteinExistence type="inferred from homology"/>
<evidence type="ECO:0000256" key="10">
    <source>
        <dbReference type="SAM" id="MobiDB-lite"/>
    </source>
</evidence>
<evidence type="ECO:0000256" key="8">
    <source>
        <dbReference type="ARBA" id="ARBA00023242"/>
    </source>
</evidence>
<sequence>MASPPPPAAAAAAANPSRNPKRKPKPKPKAAGPSTLNPNWAQLQSKLPATTLGKRKHRPDHPSPVPAPTEPAAEEAAEVEEVKLVPTSDDTSLTKAVAVDCEMVGVGAGGSKSALGRVTLVNSWGNVVYDEYVRPVEWIVDYRTHISGIRPKHMNKAKDFWVVQKDVAELIKGRILVGHALHHDLKVLLLGHPKKDIRDTSEYEVFRREGKRRSLKDLTAQVLGAKIQQKEHCPIEDARAAMFIYNKHKKVWEKNMKEQFRFRNKLKKRGKKKSAEGSGNDPNVPTVKETRKQTSSEMYFTVAVAWVRSP</sequence>
<keyword evidence="4" id="KW-0698">rRNA processing</keyword>
<name>A0A0E0LUF9_ORYPU</name>
<feature type="compositionally biased region" description="Polar residues" evidence="10">
    <location>
        <begin position="35"/>
        <end position="48"/>
    </location>
</feature>
<dbReference type="Gramene" id="OPUNC08G11890.1">
    <property type="protein sequence ID" value="OPUNC08G11890.1"/>
    <property type="gene ID" value="OPUNC08G11890"/>
</dbReference>
<keyword evidence="6" id="KW-0378">Hydrolase</keyword>